<comment type="function">
    <text evidence="23">The processed protein kinase Xa21 chain released by protein cleavage after X.oryzae pv. oryzae protein Ax21 detection translocates into the nucleus where it can bind and regulate WRKY62, a transcription factor. Confers resistance to the bacterial pathogen X.oryzae pv. oryzae (Xoo).</text>
</comment>
<evidence type="ECO:0000256" key="17">
    <source>
        <dbReference type="ARBA" id="ARBA00023136"/>
    </source>
</evidence>
<keyword evidence="11 27" id="KW-0732">Signal</keyword>
<dbReference type="Gene3D" id="3.30.200.20">
    <property type="entry name" value="Phosphorylase Kinase, domain 1"/>
    <property type="match status" value="1"/>
</dbReference>
<keyword evidence="7" id="KW-0597">Phosphoprotein</keyword>
<comment type="caution">
    <text evidence="29">The sequence shown here is derived from an EMBL/GenBank/DDBJ whole genome shotgun (WGS) entry which is preliminary data.</text>
</comment>
<evidence type="ECO:0000256" key="20">
    <source>
        <dbReference type="ARBA" id="ARBA00047899"/>
    </source>
</evidence>
<reference evidence="29" key="1">
    <citation type="submission" date="2022-08" db="EMBL/GenBank/DDBJ databases">
        <authorList>
            <person name="Marques A."/>
        </authorList>
    </citation>
    <scope>NUCLEOTIDE SEQUENCE</scope>
    <source>
        <strain evidence="29">RhyPub2mFocal</strain>
        <tissue evidence="29">Leaves</tissue>
    </source>
</reference>
<dbReference type="FunFam" id="3.30.200.20:FF:000432">
    <property type="entry name" value="LRR receptor-like serine/threonine-protein kinase EFR"/>
    <property type="match status" value="1"/>
</dbReference>
<keyword evidence="8" id="KW-0433">Leucine-rich repeat</keyword>
<dbReference type="GO" id="GO:0005524">
    <property type="term" value="F:ATP binding"/>
    <property type="evidence" value="ECO:0007669"/>
    <property type="project" value="UniProtKB-UniRule"/>
</dbReference>
<keyword evidence="14 29" id="KW-0418">Kinase</keyword>
<keyword evidence="18 29" id="KW-0675">Receptor</keyword>
<evidence type="ECO:0000256" key="16">
    <source>
        <dbReference type="ARBA" id="ARBA00022989"/>
    </source>
</evidence>
<feature type="domain" description="Protein kinase" evidence="28">
    <location>
        <begin position="333"/>
        <end position="624"/>
    </location>
</feature>
<evidence type="ECO:0000256" key="2">
    <source>
        <dbReference type="ARBA" id="ARBA00004389"/>
    </source>
</evidence>
<evidence type="ECO:0000256" key="13">
    <source>
        <dbReference type="ARBA" id="ARBA00022741"/>
    </source>
</evidence>
<dbReference type="Pfam" id="PF00069">
    <property type="entry name" value="Pkinase"/>
    <property type="match status" value="1"/>
</dbReference>
<keyword evidence="5" id="KW-1003">Cell membrane</keyword>
<evidence type="ECO:0000256" key="19">
    <source>
        <dbReference type="ARBA" id="ARBA00023180"/>
    </source>
</evidence>
<evidence type="ECO:0000256" key="1">
    <source>
        <dbReference type="ARBA" id="ARBA00004162"/>
    </source>
</evidence>
<feature type="transmembrane region" description="Helical" evidence="26">
    <location>
        <begin position="272"/>
        <end position="299"/>
    </location>
</feature>
<evidence type="ECO:0000256" key="8">
    <source>
        <dbReference type="ARBA" id="ARBA00022614"/>
    </source>
</evidence>
<evidence type="ECO:0000256" key="5">
    <source>
        <dbReference type="ARBA" id="ARBA00022475"/>
    </source>
</evidence>
<comment type="subcellular location">
    <subcellularLocation>
        <location evidence="1">Cell membrane</location>
        <topology evidence="1">Single-pass membrane protein</topology>
    </subcellularLocation>
    <subcellularLocation>
        <location evidence="2">Endoplasmic reticulum membrane</location>
        <topology evidence="2">Single-pass membrane protein</topology>
    </subcellularLocation>
</comment>
<evidence type="ECO:0000256" key="18">
    <source>
        <dbReference type="ARBA" id="ARBA00023170"/>
    </source>
</evidence>
<dbReference type="EC" id="2.7.11.1" evidence="4"/>
<comment type="catalytic activity">
    <reaction evidence="21">
        <text>L-seryl-[protein] + ATP = O-phospho-L-seryl-[protein] + ADP + H(+)</text>
        <dbReference type="Rhea" id="RHEA:17989"/>
        <dbReference type="Rhea" id="RHEA-COMP:9863"/>
        <dbReference type="Rhea" id="RHEA-COMP:11604"/>
        <dbReference type="ChEBI" id="CHEBI:15378"/>
        <dbReference type="ChEBI" id="CHEBI:29999"/>
        <dbReference type="ChEBI" id="CHEBI:30616"/>
        <dbReference type="ChEBI" id="CHEBI:83421"/>
        <dbReference type="ChEBI" id="CHEBI:456216"/>
        <dbReference type="EC" id="2.7.11.1"/>
    </reaction>
</comment>
<keyword evidence="12" id="KW-0677">Repeat</keyword>
<dbReference type="GO" id="GO:0004674">
    <property type="term" value="F:protein serine/threonine kinase activity"/>
    <property type="evidence" value="ECO:0007669"/>
    <property type="project" value="UniProtKB-KW"/>
</dbReference>
<evidence type="ECO:0000313" key="30">
    <source>
        <dbReference type="Proteomes" id="UP001140206"/>
    </source>
</evidence>
<name>A0AAV8CA21_9POAL</name>
<evidence type="ECO:0000256" key="23">
    <source>
        <dbReference type="ARBA" id="ARBA00056628"/>
    </source>
</evidence>
<dbReference type="PROSITE" id="PS00108">
    <property type="entry name" value="PROTEIN_KINASE_ST"/>
    <property type="match status" value="1"/>
</dbReference>
<evidence type="ECO:0000256" key="12">
    <source>
        <dbReference type="ARBA" id="ARBA00022737"/>
    </source>
</evidence>
<evidence type="ECO:0000256" key="7">
    <source>
        <dbReference type="ARBA" id="ARBA00022553"/>
    </source>
</evidence>
<dbReference type="SMART" id="SM00220">
    <property type="entry name" value="S_TKc"/>
    <property type="match status" value="1"/>
</dbReference>
<dbReference type="PROSITE" id="PS50011">
    <property type="entry name" value="PROTEIN_KINASE_DOM"/>
    <property type="match status" value="1"/>
</dbReference>
<dbReference type="PANTHER" id="PTHR45974:SF272">
    <property type="entry name" value="LEUCINE RICH REPEAT FAMILY PROTEIN, EXPRESSED"/>
    <property type="match status" value="1"/>
</dbReference>
<feature type="signal peptide" evidence="27">
    <location>
        <begin position="1"/>
        <end position="33"/>
    </location>
</feature>
<dbReference type="PANTHER" id="PTHR45974">
    <property type="entry name" value="RECEPTOR-LIKE PROTEIN 55"/>
    <property type="match status" value="1"/>
</dbReference>
<evidence type="ECO:0000256" key="21">
    <source>
        <dbReference type="ARBA" id="ARBA00048679"/>
    </source>
</evidence>
<evidence type="ECO:0000256" key="24">
    <source>
        <dbReference type="ARBA" id="ARBA00072040"/>
    </source>
</evidence>
<evidence type="ECO:0000256" key="27">
    <source>
        <dbReference type="SAM" id="SignalP"/>
    </source>
</evidence>
<dbReference type="InterPro" id="IPR011009">
    <property type="entry name" value="Kinase-like_dom_sf"/>
</dbReference>
<evidence type="ECO:0000256" key="3">
    <source>
        <dbReference type="ARBA" id="ARBA00008684"/>
    </source>
</evidence>
<dbReference type="InterPro" id="IPR008271">
    <property type="entry name" value="Ser/Thr_kinase_AS"/>
</dbReference>
<dbReference type="PROSITE" id="PS00107">
    <property type="entry name" value="PROTEIN_KINASE_ATP"/>
    <property type="match status" value="1"/>
</dbReference>
<comment type="catalytic activity">
    <reaction evidence="20">
        <text>L-threonyl-[protein] + ATP = O-phospho-L-threonyl-[protein] + ADP + H(+)</text>
        <dbReference type="Rhea" id="RHEA:46608"/>
        <dbReference type="Rhea" id="RHEA-COMP:11060"/>
        <dbReference type="Rhea" id="RHEA-COMP:11605"/>
        <dbReference type="ChEBI" id="CHEBI:15378"/>
        <dbReference type="ChEBI" id="CHEBI:30013"/>
        <dbReference type="ChEBI" id="CHEBI:30616"/>
        <dbReference type="ChEBI" id="CHEBI:61977"/>
        <dbReference type="ChEBI" id="CHEBI:456216"/>
        <dbReference type="EC" id="2.7.11.1"/>
    </reaction>
</comment>
<evidence type="ECO:0000256" key="26">
    <source>
        <dbReference type="SAM" id="Phobius"/>
    </source>
</evidence>
<evidence type="ECO:0000259" key="28">
    <source>
        <dbReference type="PROSITE" id="PS50011"/>
    </source>
</evidence>
<keyword evidence="13 25" id="KW-0547">Nucleotide-binding</keyword>
<keyword evidence="17 26" id="KW-0472">Membrane</keyword>
<dbReference type="Gene3D" id="3.80.10.10">
    <property type="entry name" value="Ribonuclease Inhibitor"/>
    <property type="match status" value="2"/>
</dbReference>
<feature type="chain" id="PRO_5043978536" description="Receptor kinase-like protein Xa21" evidence="27">
    <location>
        <begin position="34"/>
        <end position="634"/>
    </location>
</feature>
<dbReference type="Gene3D" id="1.10.510.10">
    <property type="entry name" value="Transferase(Phosphotransferase) domain 1"/>
    <property type="match status" value="1"/>
</dbReference>
<dbReference type="InterPro" id="IPR013210">
    <property type="entry name" value="LRR_N_plant-typ"/>
</dbReference>
<dbReference type="InterPro" id="IPR000719">
    <property type="entry name" value="Prot_kinase_dom"/>
</dbReference>
<dbReference type="Pfam" id="PF13855">
    <property type="entry name" value="LRR_8"/>
    <property type="match status" value="1"/>
</dbReference>
<evidence type="ECO:0000256" key="22">
    <source>
        <dbReference type="ARBA" id="ARBA00054320"/>
    </source>
</evidence>
<evidence type="ECO:0000256" key="11">
    <source>
        <dbReference type="ARBA" id="ARBA00022729"/>
    </source>
</evidence>
<keyword evidence="9" id="KW-0808">Transferase</keyword>
<keyword evidence="6" id="KW-0723">Serine/threonine-protein kinase</keyword>
<dbReference type="GO" id="GO:0005886">
    <property type="term" value="C:plasma membrane"/>
    <property type="evidence" value="ECO:0007669"/>
    <property type="project" value="UniProtKB-SubCell"/>
</dbReference>
<gene>
    <name evidence="29" type="ORF">LUZ62_086598</name>
</gene>
<keyword evidence="16 26" id="KW-1133">Transmembrane helix</keyword>
<dbReference type="FunFam" id="3.80.10.10:FF:000275">
    <property type="entry name" value="Leucine-rich repeat receptor-like protein kinase"/>
    <property type="match status" value="1"/>
</dbReference>
<comment type="similarity">
    <text evidence="3">Belongs to the protein kinase superfamily. Ser/Thr protein kinase family.</text>
</comment>
<evidence type="ECO:0000256" key="9">
    <source>
        <dbReference type="ARBA" id="ARBA00022679"/>
    </source>
</evidence>
<evidence type="ECO:0000256" key="4">
    <source>
        <dbReference type="ARBA" id="ARBA00012513"/>
    </source>
</evidence>
<keyword evidence="10 26" id="KW-0812">Transmembrane</keyword>
<evidence type="ECO:0000313" key="29">
    <source>
        <dbReference type="EMBL" id="KAJ4752193.1"/>
    </source>
</evidence>
<keyword evidence="30" id="KW-1185">Reference proteome</keyword>
<dbReference type="GO" id="GO:0005789">
    <property type="term" value="C:endoplasmic reticulum membrane"/>
    <property type="evidence" value="ECO:0007669"/>
    <property type="project" value="UniProtKB-SubCell"/>
</dbReference>
<sequence>MDIFSFPNLQSPFTLMLLFVTILSSSEFGSVSSTTLNTTNGDQQILFLIKSQLSDPLRALASWSNESTTFCQWQGVRCNNQTRVTTLDLDSLQLTGPLSPYIANLTFLQTINLPGNHFFGRISLDFGQLSRLQYLNLSSNSLEGEIPAMLFSSPSLISIDLSKNNFKGDIPSLGNNPLPQLLHISLKRNNLTGTIPKSIGNISSLTYLDLSENLSLEYLNLSFNHLEGVVPEGNVFTNSSAVFLVGNVELCSGNPLFDLPPCSKSSSKHKFYVVKLALVTTAATTVFISILVLLFGAMYRLRERDAKSQVKCLEDDKYRKVSYNELNKATNGFSLANFIGSGSFGSVYKGNLDGDDQVAVKVFDLDQIGALRSFTTECESLCNIRHRNLAKVITSCSTVDSRGNEFKALVFKYIPNGSLEEWIHPKIQGKKLSLAQRINVALDVASALSYLHHDCLPPLAHCDLKTSNVLIDDGLNALVCDFGLAKFLVDSESAVCQSSTSLCGLKGTIGYIAPEYAIGGQISILGDVYSYGILLLEMLTGKRPTDDMFNGGLNLHNYVNAAFPEKVGEILNTTISEEIEDLLMHECAISLFRIGLCCSEEAPKDRMSMRDVAAEISSIKEALLKRVSPLDEGN</sequence>
<keyword evidence="19" id="KW-0325">Glycoprotein</keyword>
<proteinExistence type="inferred from homology"/>
<accession>A0AAV8CA21</accession>
<evidence type="ECO:0000256" key="15">
    <source>
        <dbReference type="ARBA" id="ARBA00022840"/>
    </source>
</evidence>
<comment type="function">
    <text evidence="22">Receptor kinase that detects X.oryzae pv. oryzae protein Ax21 to promote innate immunity. Following X.oryzae pv. oryzae protein Ax21 detection, undergoes cleavage, releasing the processed protein kinase Xa21 chain.</text>
</comment>
<protein>
    <recommendedName>
        <fullName evidence="24">Receptor kinase-like protein Xa21</fullName>
        <ecNumber evidence="4">2.7.11.1</ecNumber>
    </recommendedName>
</protein>
<evidence type="ECO:0000256" key="6">
    <source>
        <dbReference type="ARBA" id="ARBA00022527"/>
    </source>
</evidence>
<dbReference type="AlphaFoldDB" id="A0AAV8CA21"/>
<dbReference type="Pfam" id="PF00560">
    <property type="entry name" value="LRR_1"/>
    <property type="match status" value="2"/>
</dbReference>
<evidence type="ECO:0000256" key="10">
    <source>
        <dbReference type="ARBA" id="ARBA00022692"/>
    </source>
</evidence>
<feature type="binding site" evidence="25">
    <location>
        <position position="361"/>
    </location>
    <ligand>
        <name>ATP</name>
        <dbReference type="ChEBI" id="CHEBI:30616"/>
    </ligand>
</feature>
<dbReference type="InterPro" id="IPR001611">
    <property type="entry name" value="Leu-rich_rpt"/>
</dbReference>
<dbReference type="InterPro" id="IPR032675">
    <property type="entry name" value="LRR_dom_sf"/>
</dbReference>
<dbReference type="FunFam" id="1.10.510.10:FF:000358">
    <property type="entry name" value="Putative leucine-rich repeat receptor-like serine/threonine-protein kinase"/>
    <property type="match status" value="1"/>
</dbReference>
<dbReference type="InterPro" id="IPR017441">
    <property type="entry name" value="Protein_kinase_ATP_BS"/>
</dbReference>
<keyword evidence="15 25" id="KW-0067">ATP-binding</keyword>
<dbReference type="SUPFAM" id="SSF52058">
    <property type="entry name" value="L domain-like"/>
    <property type="match status" value="1"/>
</dbReference>
<dbReference type="SUPFAM" id="SSF56112">
    <property type="entry name" value="Protein kinase-like (PK-like)"/>
    <property type="match status" value="1"/>
</dbReference>
<dbReference type="Proteomes" id="UP001140206">
    <property type="component" value="Chromosome 5"/>
</dbReference>
<dbReference type="EMBL" id="JAMFTS010000005">
    <property type="protein sequence ID" value="KAJ4752193.1"/>
    <property type="molecule type" value="Genomic_DNA"/>
</dbReference>
<dbReference type="Pfam" id="PF08263">
    <property type="entry name" value="LRRNT_2"/>
    <property type="match status" value="1"/>
</dbReference>
<organism evidence="29 30">
    <name type="scientific">Rhynchospora pubera</name>
    <dbReference type="NCBI Taxonomy" id="906938"/>
    <lineage>
        <taxon>Eukaryota</taxon>
        <taxon>Viridiplantae</taxon>
        <taxon>Streptophyta</taxon>
        <taxon>Embryophyta</taxon>
        <taxon>Tracheophyta</taxon>
        <taxon>Spermatophyta</taxon>
        <taxon>Magnoliopsida</taxon>
        <taxon>Liliopsida</taxon>
        <taxon>Poales</taxon>
        <taxon>Cyperaceae</taxon>
        <taxon>Cyperoideae</taxon>
        <taxon>Rhynchosporeae</taxon>
        <taxon>Rhynchospora</taxon>
    </lineage>
</organism>
<evidence type="ECO:0000256" key="14">
    <source>
        <dbReference type="ARBA" id="ARBA00022777"/>
    </source>
</evidence>
<evidence type="ECO:0000256" key="25">
    <source>
        <dbReference type="PROSITE-ProRule" id="PRU10141"/>
    </source>
</evidence>